<accession>A0A495JG65</accession>
<evidence type="ECO:0008006" key="5">
    <source>
        <dbReference type="Google" id="ProtNLM"/>
    </source>
</evidence>
<dbReference type="OrthoDB" id="3405709at2"/>
<dbReference type="EMBL" id="RBKT01000001">
    <property type="protein sequence ID" value="RKR87364.1"/>
    <property type="molecule type" value="Genomic_DNA"/>
</dbReference>
<dbReference type="RefSeq" id="WP_121156075.1">
    <property type="nucleotide sequence ID" value="NZ_RBKT01000001.1"/>
</dbReference>
<name>A0A495JG65_9ACTN</name>
<reference evidence="3 4" key="1">
    <citation type="submission" date="2018-10" db="EMBL/GenBank/DDBJ databases">
        <title>Sequencing the genomes of 1000 actinobacteria strains.</title>
        <authorList>
            <person name="Klenk H.-P."/>
        </authorList>
    </citation>
    <scope>NUCLEOTIDE SEQUENCE [LARGE SCALE GENOMIC DNA]</scope>
    <source>
        <strain evidence="3 4">DSM 45175</strain>
    </source>
</reference>
<dbReference type="AlphaFoldDB" id="A0A495JG65"/>
<feature type="compositionally biased region" description="Basic and acidic residues" evidence="1">
    <location>
        <begin position="56"/>
        <end position="65"/>
    </location>
</feature>
<feature type="signal peptide" evidence="2">
    <location>
        <begin position="1"/>
        <end position="32"/>
    </location>
</feature>
<sequence>MLRNISRKTALGGLVAAGALAVGIAVPTVAFAEDPATPAPSSSSTTTAPAPAPGDKGGEQGRPDRGAAFADALAKELGISPDKVTAALDKLREQHKPGGKPPAGQPGDRKADWKANLTERLDQAVKDGKLTQEQADAIKAAVDAGVLPGGFGGHWRGGPGAGQSK</sequence>
<organism evidence="3 4">
    <name type="scientific">Micromonospora pisi</name>
    <dbReference type="NCBI Taxonomy" id="589240"/>
    <lineage>
        <taxon>Bacteria</taxon>
        <taxon>Bacillati</taxon>
        <taxon>Actinomycetota</taxon>
        <taxon>Actinomycetes</taxon>
        <taxon>Micromonosporales</taxon>
        <taxon>Micromonosporaceae</taxon>
        <taxon>Micromonospora</taxon>
    </lineage>
</organism>
<dbReference type="InterPro" id="IPR006311">
    <property type="entry name" value="TAT_signal"/>
</dbReference>
<proteinExistence type="predicted"/>
<keyword evidence="4" id="KW-1185">Reference proteome</keyword>
<evidence type="ECO:0000313" key="4">
    <source>
        <dbReference type="Proteomes" id="UP000277671"/>
    </source>
</evidence>
<evidence type="ECO:0000256" key="1">
    <source>
        <dbReference type="SAM" id="MobiDB-lite"/>
    </source>
</evidence>
<gene>
    <name evidence="3" type="ORF">BDK92_1639</name>
</gene>
<feature type="region of interest" description="Disordered" evidence="1">
    <location>
        <begin position="33"/>
        <end position="115"/>
    </location>
</feature>
<evidence type="ECO:0000256" key="2">
    <source>
        <dbReference type="SAM" id="SignalP"/>
    </source>
</evidence>
<keyword evidence="2" id="KW-0732">Signal</keyword>
<protein>
    <recommendedName>
        <fullName evidence="5">ClpA/ClpB-like protein</fullName>
    </recommendedName>
</protein>
<dbReference type="Proteomes" id="UP000277671">
    <property type="component" value="Unassembled WGS sequence"/>
</dbReference>
<feature type="compositionally biased region" description="Low complexity" evidence="1">
    <location>
        <begin position="35"/>
        <end position="49"/>
    </location>
</feature>
<dbReference type="PROSITE" id="PS51318">
    <property type="entry name" value="TAT"/>
    <property type="match status" value="1"/>
</dbReference>
<comment type="caution">
    <text evidence="3">The sequence shown here is derived from an EMBL/GenBank/DDBJ whole genome shotgun (WGS) entry which is preliminary data.</text>
</comment>
<evidence type="ECO:0000313" key="3">
    <source>
        <dbReference type="EMBL" id="RKR87364.1"/>
    </source>
</evidence>
<feature type="chain" id="PRO_5019776618" description="ClpA/ClpB-like protein" evidence="2">
    <location>
        <begin position="33"/>
        <end position="165"/>
    </location>
</feature>